<dbReference type="InterPro" id="IPR012406">
    <property type="entry name" value="UreE"/>
</dbReference>
<comment type="caution">
    <text evidence="7">The sequence shown here is derived from an EMBL/GenBank/DDBJ whole genome shotgun (WGS) entry which is preliminary data.</text>
</comment>
<dbReference type="CDD" id="cd00571">
    <property type="entry name" value="UreE"/>
    <property type="match status" value="1"/>
</dbReference>
<dbReference type="EMBL" id="JADEWL010000126">
    <property type="protein sequence ID" value="MBE9215911.1"/>
    <property type="molecule type" value="Genomic_DNA"/>
</dbReference>
<dbReference type="Gene3D" id="2.60.260.20">
    <property type="entry name" value="Urease metallochaperone UreE, N-terminal domain"/>
    <property type="match status" value="1"/>
</dbReference>
<dbReference type="GO" id="GO:0006457">
    <property type="term" value="P:protein folding"/>
    <property type="evidence" value="ECO:0007669"/>
    <property type="project" value="InterPro"/>
</dbReference>
<dbReference type="Pfam" id="PF02814">
    <property type="entry name" value="UreE_N"/>
    <property type="match status" value="1"/>
</dbReference>
<dbReference type="AlphaFoldDB" id="A0A8J7K3N7"/>
<evidence type="ECO:0000313" key="7">
    <source>
        <dbReference type="EMBL" id="MBE9215911.1"/>
    </source>
</evidence>
<dbReference type="GO" id="GO:0065003">
    <property type="term" value="P:protein-containing complex assembly"/>
    <property type="evidence" value="ECO:0007669"/>
    <property type="project" value="InterPro"/>
</dbReference>
<keyword evidence="4 5" id="KW-0143">Chaperone</keyword>
<dbReference type="SUPFAM" id="SSF69737">
    <property type="entry name" value="Urease metallochaperone UreE, C-terminal domain"/>
    <property type="match status" value="1"/>
</dbReference>
<dbReference type="NCBIfam" id="NF009751">
    <property type="entry name" value="PRK13261.1-1"/>
    <property type="match status" value="1"/>
</dbReference>
<evidence type="ECO:0000256" key="3">
    <source>
        <dbReference type="ARBA" id="ARBA00022596"/>
    </source>
</evidence>
<evidence type="ECO:0000256" key="5">
    <source>
        <dbReference type="HAMAP-Rule" id="MF_00822"/>
    </source>
</evidence>
<dbReference type="GO" id="GO:0051082">
    <property type="term" value="F:unfolded protein binding"/>
    <property type="evidence" value="ECO:0007669"/>
    <property type="project" value="UniProtKB-UniRule"/>
</dbReference>
<keyword evidence="3 5" id="KW-0533">Nickel</keyword>
<dbReference type="Gene3D" id="3.30.70.790">
    <property type="entry name" value="UreE, C-terminal domain"/>
    <property type="match status" value="1"/>
</dbReference>
<dbReference type="GO" id="GO:0019627">
    <property type="term" value="P:urea metabolic process"/>
    <property type="evidence" value="ECO:0007669"/>
    <property type="project" value="InterPro"/>
</dbReference>
<evidence type="ECO:0000256" key="4">
    <source>
        <dbReference type="ARBA" id="ARBA00023186"/>
    </source>
</evidence>
<sequence length="147" mass="16595">MLTFTQFQLSKSDLAVNLTLSLTAEERTRSRYRFPADDGQMVCLCLPRGTILKDGDILEDETNNISIKIIAKPEPVLTVTAQSQLNLIKAAYHLGNRHVKLEITPNYLRLSPSKVLRQMLENLSLQVTEEVLPFQPETGAYGQHHPH</sequence>
<comment type="similarity">
    <text evidence="5">Belongs to the UreE family.</text>
</comment>
<dbReference type="Pfam" id="PF05194">
    <property type="entry name" value="UreE_C"/>
    <property type="match status" value="1"/>
</dbReference>
<dbReference type="GO" id="GO:0016151">
    <property type="term" value="F:nickel cation binding"/>
    <property type="evidence" value="ECO:0007669"/>
    <property type="project" value="UniProtKB-UniRule"/>
</dbReference>
<dbReference type="HAMAP" id="MF_00822">
    <property type="entry name" value="UreE"/>
    <property type="match status" value="1"/>
</dbReference>
<evidence type="ECO:0000313" key="8">
    <source>
        <dbReference type="Proteomes" id="UP000620559"/>
    </source>
</evidence>
<gene>
    <name evidence="5 7" type="primary">ureE</name>
    <name evidence="7" type="ORF">IQ247_25160</name>
</gene>
<dbReference type="SUPFAM" id="SSF69287">
    <property type="entry name" value="Urease metallochaperone UreE, N-terminal domain"/>
    <property type="match status" value="1"/>
</dbReference>
<dbReference type="SMART" id="SM00988">
    <property type="entry name" value="UreE_N"/>
    <property type="match status" value="1"/>
</dbReference>
<protein>
    <recommendedName>
        <fullName evidence="5">Urease accessory protein UreE</fullName>
    </recommendedName>
</protein>
<organism evidence="7 8">
    <name type="scientific">Plectonema cf. radiosum LEGE 06105</name>
    <dbReference type="NCBI Taxonomy" id="945769"/>
    <lineage>
        <taxon>Bacteria</taxon>
        <taxon>Bacillati</taxon>
        <taxon>Cyanobacteriota</taxon>
        <taxon>Cyanophyceae</taxon>
        <taxon>Oscillatoriophycideae</taxon>
        <taxon>Oscillatoriales</taxon>
        <taxon>Microcoleaceae</taxon>
        <taxon>Plectonema</taxon>
    </lineage>
</organism>
<comment type="subcellular location">
    <subcellularLocation>
        <location evidence="1 5">Cytoplasm</location>
    </subcellularLocation>
</comment>
<dbReference type="RefSeq" id="WP_193924198.1">
    <property type="nucleotide sequence ID" value="NZ_JADEWL010000126.1"/>
</dbReference>
<dbReference type="InterPro" id="IPR007864">
    <property type="entry name" value="UreE_C_dom"/>
</dbReference>
<keyword evidence="8" id="KW-1185">Reference proteome</keyword>
<dbReference type="InterPro" id="IPR036118">
    <property type="entry name" value="UreE_N_sf"/>
</dbReference>
<evidence type="ECO:0000256" key="2">
    <source>
        <dbReference type="ARBA" id="ARBA00022490"/>
    </source>
</evidence>
<feature type="domain" description="UreE urease accessory N-terminal" evidence="6">
    <location>
        <begin position="1"/>
        <end position="67"/>
    </location>
</feature>
<dbReference type="PIRSF" id="PIRSF036402">
    <property type="entry name" value="Ureas_acces_UreE"/>
    <property type="match status" value="1"/>
</dbReference>
<proteinExistence type="inferred from homology"/>
<accession>A0A8J7K3N7</accession>
<evidence type="ECO:0000256" key="1">
    <source>
        <dbReference type="ARBA" id="ARBA00004496"/>
    </source>
</evidence>
<dbReference type="InterPro" id="IPR004029">
    <property type="entry name" value="UreE_N"/>
</dbReference>
<name>A0A8J7K3N7_9CYAN</name>
<dbReference type="GO" id="GO:0005737">
    <property type="term" value="C:cytoplasm"/>
    <property type="evidence" value="ECO:0007669"/>
    <property type="project" value="UniProtKB-SubCell"/>
</dbReference>
<keyword evidence="2 5" id="KW-0963">Cytoplasm</keyword>
<evidence type="ECO:0000259" key="6">
    <source>
        <dbReference type="SMART" id="SM00988"/>
    </source>
</evidence>
<reference evidence="7" key="1">
    <citation type="submission" date="2020-10" db="EMBL/GenBank/DDBJ databases">
        <authorList>
            <person name="Castelo-Branco R."/>
            <person name="Eusebio N."/>
            <person name="Adriana R."/>
            <person name="Vieira A."/>
            <person name="Brugerolle De Fraissinette N."/>
            <person name="Rezende De Castro R."/>
            <person name="Schneider M.P."/>
            <person name="Vasconcelos V."/>
            <person name="Leao P.N."/>
        </authorList>
    </citation>
    <scope>NUCLEOTIDE SEQUENCE</scope>
    <source>
        <strain evidence="7">LEGE 06105</strain>
    </source>
</reference>
<comment type="function">
    <text evidence="5">Involved in urease metallocenter assembly. Binds nickel. Probably functions as a nickel donor during metallocenter assembly.</text>
</comment>
<dbReference type="Proteomes" id="UP000620559">
    <property type="component" value="Unassembled WGS sequence"/>
</dbReference>